<comment type="caution">
    <text evidence="3">The sequence shown here is derived from an EMBL/GenBank/DDBJ whole genome shotgun (WGS) entry which is preliminary data.</text>
</comment>
<feature type="region of interest" description="Disordered" evidence="1">
    <location>
        <begin position="481"/>
        <end position="503"/>
    </location>
</feature>
<evidence type="ECO:0000259" key="2">
    <source>
        <dbReference type="Pfam" id="PF06259"/>
    </source>
</evidence>
<evidence type="ECO:0000256" key="1">
    <source>
        <dbReference type="SAM" id="MobiDB-lite"/>
    </source>
</evidence>
<gene>
    <name evidence="3" type="ORF">JT362_31350</name>
</gene>
<dbReference type="SUPFAM" id="SSF53474">
    <property type="entry name" value="alpha/beta-Hydrolases"/>
    <property type="match status" value="1"/>
</dbReference>
<dbReference type="RefSeq" id="WP_260195535.1">
    <property type="nucleotide sequence ID" value="NZ_JAFFZE010000026.1"/>
</dbReference>
<dbReference type="EMBL" id="JAFFZE010000026">
    <property type="protein sequence ID" value="MCT2587626.1"/>
    <property type="molecule type" value="Genomic_DNA"/>
</dbReference>
<evidence type="ECO:0000313" key="3">
    <source>
        <dbReference type="EMBL" id="MCT2587626.1"/>
    </source>
</evidence>
<sequence>MVTFNQLRDLDVGIYARQAEKWTTIARRAGERGDDVQRHLDALADWIGPASDNAKAELGVLRRSLRDMTDELDKIPPVVTTLHDTLSELQGSLRRTIDEATGKGFQFHSVGDDGTVTARAPLPDGSANGAKDLAAQLTTTFQDLLRRANEADATAATELRKLTALAAGFAPSSDYNAAVWGSITVPARGTSPENVLKWWDGLSIQQREALLFNRAEVIGAMDGIPAAVRDRANRSILPGMTEHVREEVAILEARHPISAADQERLAQLRDKLNGLEGMIDRLNLPPDHTHPQAYLLKVETEGLGRTIVAVGNPDTATNVATYVPGTGTRVGSAPSNIDRADNMVLAAADADPRESTAVVTYMDYEAPQNVVTESPFPGYAEDAAGDLREFQHGLRVTHDDAAMGGPSHNTLIGHSYGGEVVGLTAREGAVDADALVFVATPTVGVEHPAGLQLTGVDPEQMDQRVYHTIGDDDPMRVLTDVDRSSPHYSGGAGVEHSDPRLPSPPLEHQAVEPFGGTEFAADPGTAHSDYWDIENDRMNASLEGMGNIIVGMQPAG</sequence>
<keyword evidence="4" id="KW-1185">Reference proteome</keyword>
<dbReference type="Proteomes" id="UP001156441">
    <property type="component" value="Unassembled WGS sequence"/>
</dbReference>
<dbReference type="InterPro" id="IPR029058">
    <property type="entry name" value="AB_hydrolase_fold"/>
</dbReference>
<name>A0ABT2JIL0_9PSEU</name>
<proteinExistence type="predicted"/>
<dbReference type="Pfam" id="PF06259">
    <property type="entry name" value="Abhydrolase_8"/>
    <property type="match status" value="1"/>
</dbReference>
<feature type="domain" description="DUF1023" evidence="2">
    <location>
        <begin position="303"/>
        <end position="476"/>
    </location>
</feature>
<reference evidence="3 4" key="1">
    <citation type="submission" date="2021-02" db="EMBL/GenBank/DDBJ databases">
        <title>Actinophytocola xerophila sp. nov., isolated from soil of cotton cropping field.</title>
        <authorList>
            <person name="Huang R."/>
            <person name="Chen X."/>
            <person name="Ge X."/>
            <person name="Liu W."/>
        </authorList>
    </citation>
    <scope>NUCLEOTIDE SEQUENCE [LARGE SCALE GENOMIC DNA]</scope>
    <source>
        <strain evidence="3 4">S1-96</strain>
    </source>
</reference>
<protein>
    <recommendedName>
        <fullName evidence="2">DUF1023 domain-containing protein</fullName>
    </recommendedName>
</protein>
<dbReference type="InterPro" id="IPR010427">
    <property type="entry name" value="DUF1023"/>
</dbReference>
<evidence type="ECO:0000313" key="4">
    <source>
        <dbReference type="Proteomes" id="UP001156441"/>
    </source>
</evidence>
<organism evidence="3 4">
    <name type="scientific">Actinophytocola gossypii</name>
    <dbReference type="NCBI Taxonomy" id="2812003"/>
    <lineage>
        <taxon>Bacteria</taxon>
        <taxon>Bacillati</taxon>
        <taxon>Actinomycetota</taxon>
        <taxon>Actinomycetes</taxon>
        <taxon>Pseudonocardiales</taxon>
        <taxon>Pseudonocardiaceae</taxon>
    </lineage>
</organism>
<accession>A0ABT2JIL0</accession>